<proteinExistence type="predicted"/>
<keyword evidence="2" id="KW-0418">Kinase</keyword>
<sequence>MNDFSNRPHRPELAAALRDALRSLIAQLDGTQRYELRIALNAFDILEREAAGADAATDAERARLSALLGRHDTLAALRAELCARLRDGRQAPDDPALLATLRAGVLARLAFDQPDFKPLPHSGDRP</sequence>
<dbReference type="GO" id="GO:0016301">
    <property type="term" value="F:kinase activity"/>
    <property type="evidence" value="ECO:0007669"/>
    <property type="project" value="UniProtKB-KW"/>
</dbReference>
<evidence type="ECO:0000313" key="2">
    <source>
        <dbReference type="EMBL" id="NGY04267.1"/>
    </source>
</evidence>
<keyword evidence="2" id="KW-0808">Transferase</keyword>
<dbReference type="Pfam" id="PF19802">
    <property type="entry name" value="DUF6285"/>
    <property type="match status" value="1"/>
</dbReference>
<organism evidence="2 3">
    <name type="scientific">Solimonas terrae</name>
    <dbReference type="NCBI Taxonomy" id="1396819"/>
    <lineage>
        <taxon>Bacteria</taxon>
        <taxon>Pseudomonadati</taxon>
        <taxon>Pseudomonadota</taxon>
        <taxon>Gammaproteobacteria</taxon>
        <taxon>Nevskiales</taxon>
        <taxon>Nevskiaceae</taxon>
        <taxon>Solimonas</taxon>
    </lineage>
</organism>
<dbReference type="AlphaFoldDB" id="A0A6M2BQA9"/>
<evidence type="ECO:0000259" key="1">
    <source>
        <dbReference type="Pfam" id="PF19802"/>
    </source>
</evidence>
<dbReference type="EMBL" id="JAAMOW010000002">
    <property type="protein sequence ID" value="NGY04267.1"/>
    <property type="molecule type" value="Genomic_DNA"/>
</dbReference>
<evidence type="ECO:0000313" key="3">
    <source>
        <dbReference type="Proteomes" id="UP000472676"/>
    </source>
</evidence>
<dbReference type="Proteomes" id="UP000472676">
    <property type="component" value="Unassembled WGS sequence"/>
</dbReference>
<name>A0A6M2BQA9_9GAMM</name>
<accession>A0A6M2BQA9</accession>
<protein>
    <submittedName>
        <fullName evidence="2">Protein kinase</fullName>
    </submittedName>
</protein>
<comment type="caution">
    <text evidence="2">The sequence shown here is derived from an EMBL/GenBank/DDBJ whole genome shotgun (WGS) entry which is preliminary data.</text>
</comment>
<reference evidence="2 3" key="1">
    <citation type="journal article" date="2014" name="Int. J. Syst. Evol. Microbiol.">
        <title>Solimonas terrae sp. nov., isolated from soil.</title>
        <authorList>
            <person name="Kim S.J."/>
            <person name="Moon J.Y."/>
            <person name="Weon H.Y."/>
            <person name="Ahn J.H."/>
            <person name="Chen W.M."/>
            <person name="Kwon S.W."/>
        </authorList>
    </citation>
    <scope>NUCLEOTIDE SEQUENCE [LARGE SCALE GENOMIC DNA]</scope>
    <source>
        <strain evidence="2 3">KIS83-12</strain>
    </source>
</reference>
<dbReference type="RefSeq" id="WP_166253154.1">
    <property type="nucleotide sequence ID" value="NZ_JAAMOW010000002.1"/>
</dbReference>
<dbReference type="InterPro" id="IPR046252">
    <property type="entry name" value="DUF6285"/>
</dbReference>
<feature type="domain" description="DUF6285" evidence="1">
    <location>
        <begin position="27"/>
        <end position="115"/>
    </location>
</feature>
<gene>
    <name evidence="2" type="ORF">G7Y85_05795</name>
</gene>
<keyword evidence="3" id="KW-1185">Reference proteome</keyword>